<accession>A0A3G4ZU02</accession>
<keyword evidence="1" id="KW-0472">Membrane</keyword>
<dbReference type="PANTHER" id="PTHR39290">
    <property type="entry name" value="C3H1-TYPE DOMAIN-CONTAINING PROTEIN-RELATED"/>
    <property type="match status" value="1"/>
</dbReference>
<evidence type="ECO:0000256" key="1">
    <source>
        <dbReference type="SAM" id="Phobius"/>
    </source>
</evidence>
<reference evidence="2" key="1">
    <citation type="submission" date="2018-10" db="EMBL/GenBank/DDBJ databases">
        <title>Hidden diversity of soil giant viruses.</title>
        <authorList>
            <person name="Schulz F."/>
            <person name="Alteio L."/>
            <person name="Goudeau D."/>
            <person name="Ryan E.M."/>
            <person name="Malmstrom R.R."/>
            <person name="Blanchard J."/>
            <person name="Woyke T."/>
        </authorList>
    </citation>
    <scope>NUCLEOTIDE SEQUENCE</scope>
    <source>
        <strain evidence="2">EDV1</strain>
    </source>
</reference>
<protein>
    <recommendedName>
        <fullName evidence="3">Methyltransferase</fullName>
    </recommendedName>
</protein>
<sequence>MISGEFKLIIFFEICMTLVYTILYGVEITSTGAIVIIFALTFILYKKYVGVDPVKIFNVEKLKNICNGKKNSWSVDQIWDMIDRMKIYDPATNLIYNNRYYQEHYNTIDGIPWKAWWWVQIFGHTIPTKSSIEEVIDILDLKNKTTLSVGSGVALWEFLLNMNQCKVISVDTDIKNQTLLYTPVVQINKTDVYEQLKLIKEIKSTEEIDVLFFAWPEPDRTFTRKYCYDLEHGYDERALKQFKGEYVIVIDDIGEIHKDMVGSKECKKLLASEYTIIKTIELPYYHYLYHPVMKIYKRNIPVST</sequence>
<keyword evidence="1" id="KW-0812">Transmembrane</keyword>
<proteinExistence type="predicted"/>
<organism evidence="2">
    <name type="scientific">Edafosvirus sp</name>
    <dbReference type="NCBI Taxonomy" id="2487765"/>
    <lineage>
        <taxon>Viruses</taxon>
        <taxon>Varidnaviria</taxon>
        <taxon>Bamfordvirae</taxon>
        <taxon>Nucleocytoviricota</taxon>
        <taxon>Megaviricetes</taxon>
        <taxon>Imitervirales</taxon>
        <taxon>Mimiviridae</taxon>
        <taxon>Klosneuvirinae</taxon>
    </lineage>
</organism>
<evidence type="ECO:0000313" key="2">
    <source>
        <dbReference type="EMBL" id="AYV77794.1"/>
    </source>
</evidence>
<feature type="transmembrane region" description="Helical" evidence="1">
    <location>
        <begin position="22"/>
        <end position="45"/>
    </location>
</feature>
<name>A0A3G4ZU02_9VIRU</name>
<dbReference type="EMBL" id="MK072066">
    <property type="protein sequence ID" value="AYV77794.1"/>
    <property type="molecule type" value="Genomic_DNA"/>
</dbReference>
<evidence type="ECO:0008006" key="3">
    <source>
        <dbReference type="Google" id="ProtNLM"/>
    </source>
</evidence>
<keyword evidence="1" id="KW-1133">Transmembrane helix</keyword>
<gene>
    <name evidence="2" type="ORF">Edafosvirus1_125</name>
</gene>
<dbReference type="PANTHER" id="PTHR39290:SF6">
    <property type="entry name" value="S-ADENOSYL-L-METHIONINE-DEPENDENT METHYLTRANSFERASES SUPERFAMILY PROTEIN"/>
    <property type="match status" value="1"/>
</dbReference>